<accession>A0A0D3K8Q7</accession>
<dbReference type="eggNOG" id="ENOG502T0J7">
    <property type="taxonomic scope" value="Eukaryota"/>
</dbReference>
<dbReference type="Proteomes" id="UP000013827">
    <property type="component" value="Unassembled WGS sequence"/>
</dbReference>
<name>A0A0D3K8Q7_EMIH1</name>
<protein>
    <submittedName>
        <fullName evidence="2">Uncharacterized protein</fullName>
    </submittedName>
</protein>
<dbReference type="AlphaFoldDB" id="A0A0D3K8Q7"/>
<evidence type="ECO:0000313" key="3">
    <source>
        <dbReference type="Proteomes" id="UP000013827"/>
    </source>
</evidence>
<proteinExistence type="predicted"/>
<dbReference type="GeneID" id="17277414"/>
<reference evidence="2" key="2">
    <citation type="submission" date="2024-10" db="UniProtKB">
        <authorList>
            <consortium name="EnsemblProtists"/>
        </authorList>
    </citation>
    <scope>IDENTIFICATION</scope>
</reference>
<sequence>MRQPAIAEQRRRRTPHEIQKRNVDLWHGKEPSGYCTAGDSSLMMPWASGEGLVTSPKRAATFTRSNWSSGERERCAIIVDRHVHKNGGSTMRDIFLENERLGYGLYQGYTQLLWRQDFAVLQRIAERAVAEKRSPNHFIMMEAPLLPSPQPRRGKTAPPHTRASPPATDAPLQAHFGFEEFANRPLSDLVRLKQLYQAAGVRCPIALMTRVREPLAYYLSFYKWGVAFRIQEALTKGEVQPQWGRNFSEWARQVPNLQSSIMVRGMTAMGAEYSGRIHASRRTIGPAGGRGWEELDNMLSKFDVVGAPASRRFDETLLLAADMVGLPVLAYKYNRPKAKGGFRGGKADICPDMEACRALVKEVAPRDVAMWEKYGKGFVAKLQTLGPAFERRAEVRRTQPAWKAAPRAQTICRYHPETDPSPARTPVLAGSNLRCPVEEGLELCQQYYAHRLFECPWQYVPNSSLTDPLGCWRPSSGFL</sequence>
<dbReference type="RefSeq" id="XP_005784571.1">
    <property type="nucleotide sequence ID" value="XM_005784514.1"/>
</dbReference>
<evidence type="ECO:0000256" key="1">
    <source>
        <dbReference type="SAM" id="MobiDB-lite"/>
    </source>
</evidence>
<feature type="region of interest" description="Disordered" evidence="1">
    <location>
        <begin position="144"/>
        <end position="168"/>
    </location>
</feature>
<dbReference type="HOGENOM" id="CLU_584540_0_0_1"/>
<reference evidence="3" key="1">
    <citation type="journal article" date="2013" name="Nature">
        <title>Pan genome of the phytoplankton Emiliania underpins its global distribution.</title>
        <authorList>
            <person name="Read B.A."/>
            <person name="Kegel J."/>
            <person name="Klute M.J."/>
            <person name="Kuo A."/>
            <person name="Lefebvre S.C."/>
            <person name="Maumus F."/>
            <person name="Mayer C."/>
            <person name="Miller J."/>
            <person name="Monier A."/>
            <person name="Salamov A."/>
            <person name="Young J."/>
            <person name="Aguilar M."/>
            <person name="Claverie J.M."/>
            <person name="Frickenhaus S."/>
            <person name="Gonzalez K."/>
            <person name="Herman E.K."/>
            <person name="Lin Y.C."/>
            <person name="Napier J."/>
            <person name="Ogata H."/>
            <person name="Sarno A.F."/>
            <person name="Shmutz J."/>
            <person name="Schroeder D."/>
            <person name="de Vargas C."/>
            <person name="Verret F."/>
            <person name="von Dassow P."/>
            <person name="Valentin K."/>
            <person name="Van de Peer Y."/>
            <person name="Wheeler G."/>
            <person name="Dacks J.B."/>
            <person name="Delwiche C.F."/>
            <person name="Dyhrman S.T."/>
            <person name="Glockner G."/>
            <person name="John U."/>
            <person name="Richards T."/>
            <person name="Worden A.Z."/>
            <person name="Zhang X."/>
            <person name="Grigoriev I.V."/>
            <person name="Allen A.E."/>
            <person name="Bidle K."/>
            <person name="Borodovsky M."/>
            <person name="Bowler C."/>
            <person name="Brownlee C."/>
            <person name="Cock J.M."/>
            <person name="Elias M."/>
            <person name="Gladyshev V.N."/>
            <person name="Groth M."/>
            <person name="Guda C."/>
            <person name="Hadaegh A."/>
            <person name="Iglesias-Rodriguez M.D."/>
            <person name="Jenkins J."/>
            <person name="Jones B.M."/>
            <person name="Lawson T."/>
            <person name="Leese F."/>
            <person name="Lindquist E."/>
            <person name="Lobanov A."/>
            <person name="Lomsadze A."/>
            <person name="Malik S.B."/>
            <person name="Marsh M.E."/>
            <person name="Mackinder L."/>
            <person name="Mock T."/>
            <person name="Mueller-Roeber B."/>
            <person name="Pagarete A."/>
            <person name="Parker M."/>
            <person name="Probert I."/>
            <person name="Quesneville H."/>
            <person name="Raines C."/>
            <person name="Rensing S.A."/>
            <person name="Riano-Pachon D.M."/>
            <person name="Richier S."/>
            <person name="Rokitta S."/>
            <person name="Shiraiwa Y."/>
            <person name="Soanes D.M."/>
            <person name="van der Giezen M."/>
            <person name="Wahlund T.M."/>
            <person name="Williams B."/>
            <person name="Wilson W."/>
            <person name="Wolfe G."/>
            <person name="Wurch L.L."/>
        </authorList>
    </citation>
    <scope>NUCLEOTIDE SEQUENCE</scope>
</reference>
<organism evidence="2 3">
    <name type="scientific">Emiliania huxleyi (strain CCMP1516)</name>
    <dbReference type="NCBI Taxonomy" id="280463"/>
    <lineage>
        <taxon>Eukaryota</taxon>
        <taxon>Haptista</taxon>
        <taxon>Haptophyta</taxon>
        <taxon>Prymnesiophyceae</taxon>
        <taxon>Isochrysidales</taxon>
        <taxon>Noelaerhabdaceae</taxon>
        <taxon>Emiliania</taxon>
    </lineage>
</organism>
<dbReference type="PaxDb" id="2903-EOD32142"/>
<dbReference type="KEGG" id="ehx:EMIHUDRAFT_99115"/>
<evidence type="ECO:0000313" key="2">
    <source>
        <dbReference type="EnsemblProtists" id="EOD32142"/>
    </source>
</evidence>
<dbReference type="EnsemblProtists" id="EOD32142">
    <property type="protein sequence ID" value="EOD32142"/>
    <property type="gene ID" value="EMIHUDRAFT_99115"/>
</dbReference>
<keyword evidence="3" id="KW-1185">Reference proteome</keyword>